<reference evidence="1" key="1">
    <citation type="submission" date="2022-07" db="EMBL/GenBank/DDBJ databases">
        <title>Phylogenomic reconstructions and comparative analyses of Kickxellomycotina fungi.</title>
        <authorList>
            <person name="Reynolds N.K."/>
            <person name="Stajich J.E."/>
            <person name="Barry K."/>
            <person name="Grigoriev I.V."/>
            <person name="Crous P."/>
            <person name="Smith M.E."/>
        </authorList>
    </citation>
    <scope>NUCLEOTIDE SEQUENCE</scope>
    <source>
        <strain evidence="1">Benny 63K</strain>
    </source>
</reference>
<sequence length="115" mass="13146">MQIPKDLQPMVPSTAGALSSERSKTQFDIPSMHTFIVDSEMRRMTSKIEKVLDAEPETFNMRNIYFMSRQEKMDHAMKIGLRLIQLMHQGVLTAEEIPIADMILDLNGPFGLHRA</sequence>
<evidence type="ECO:0000313" key="1">
    <source>
        <dbReference type="EMBL" id="KAJ1881195.1"/>
    </source>
</evidence>
<name>A0ACC1HZE0_9FUNG</name>
<protein>
    <submittedName>
        <fullName evidence="1">Uncharacterized protein</fullName>
    </submittedName>
</protein>
<dbReference type="EMBL" id="JANBPG010003423">
    <property type="protein sequence ID" value="KAJ1881195.1"/>
    <property type="molecule type" value="Genomic_DNA"/>
</dbReference>
<organism evidence="1 2">
    <name type="scientific">Kickxella alabastrina</name>
    <dbReference type="NCBI Taxonomy" id="61397"/>
    <lineage>
        <taxon>Eukaryota</taxon>
        <taxon>Fungi</taxon>
        <taxon>Fungi incertae sedis</taxon>
        <taxon>Zoopagomycota</taxon>
        <taxon>Kickxellomycotina</taxon>
        <taxon>Kickxellomycetes</taxon>
        <taxon>Kickxellales</taxon>
        <taxon>Kickxellaceae</taxon>
        <taxon>Kickxella</taxon>
    </lineage>
</organism>
<gene>
    <name evidence="1" type="ORF">LPJ66_011366</name>
</gene>
<feature type="non-terminal residue" evidence="1">
    <location>
        <position position="115"/>
    </location>
</feature>
<keyword evidence="2" id="KW-1185">Reference proteome</keyword>
<accession>A0ACC1HZE0</accession>
<dbReference type="Proteomes" id="UP001150581">
    <property type="component" value="Unassembled WGS sequence"/>
</dbReference>
<evidence type="ECO:0000313" key="2">
    <source>
        <dbReference type="Proteomes" id="UP001150581"/>
    </source>
</evidence>
<comment type="caution">
    <text evidence="1">The sequence shown here is derived from an EMBL/GenBank/DDBJ whole genome shotgun (WGS) entry which is preliminary data.</text>
</comment>
<proteinExistence type="predicted"/>